<protein>
    <submittedName>
        <fullName evidence="2">KAP family P-loop domain-containing protein</fullName>
    </submittedName>
</protein>
<accession>A0A2C9CSC1</accession>
<feature type="domain" description="KAP NTPase" evidence="1">
    <location>
        <begin position="27"/>
        <end position="240"/>
    </location>
</feature>
<evidence type="ECO:0000313" key="3">
    <source>
        <dbReference type="Proteomes" id="UP000220034"/>
    </source>
</evidence>
<dbReference type="Gene3D" id="3.40.50.300">
    <property type="entry name" value="P-loop containing nucleotide triphosphate hydrolases"/>
    <property type="match status" value="1"/>
</dbReference>
<reference evidence="3" key="1">
    <citation type="submission" date="2017-09" db="EMBL/GenBank/DDBJ databases">
        <authorList>
            <person name="Varghese N."/>
            <person name="Submissions S."/>
        </authorList>
    </citation>
    <scope>NUCLEOTIDE SEQUENCE [LARGE SCALE GENOMIC DNA]</scope>
    <source>
        <strain evidence="3">C7</strain>
    </source>
</reference>
<keyword evidence="3" id="KW-1185">Reference proteome</keyword>
<proteinExistence type="predicted"/>
<dbReference type="AlphaFoldDB" id="A0A2C9CSC1"/>
<dbReference type="SUPFAM" id="SSF52540">
    <property type="entry name" value="P-loop containing nucleoside triphosphate hydrolases"/>
    <property type="match status" value="1"/>
</dbReference>
<gene>
    <name evidence="2" type="ORF">SAMN06273572_103169</name>
</gene>
<dbReference type="OrthoDB" id="88903at2"/>
<sequence length="452" mass="49604">MTKDKPDLLNRTEDVDIVERFLKSQVNGQDGCVLNVDAGWGLGKTFFMNMLNDRLGDHAVYVNAWETDHADDALLPVLAAVTQGLAALNPDRPSGRLKKVGKSVALSLAMGGIRGGAGILTAGASEGLLRMGSAAAERLMSDQADALFSRFEDAEKSIKAFKDEVKEAVKDLEEKPFTILIDELDRCRPTYAIEMLERIKHLFDIPNVAFVVATDTEQLQHAIKAVYGEGFDAKAYLRRFFGRTYRFDTPSIAQFVAEGLRTRNITDASFAEELVIPPSALITQYFESTQSEMSLRDMGQILDTLETCTHFWQSEKLLNLIVLLPLIAINQAGLWEVFDRLEQRGEIGGRSDDMITSAADLSSSIRDIVIPDGSSSVGWGVLFKEICQQAYGHGPSSTDMRNPTVSNASQLVSNATEEQSSGITHCTFRDYPKLVRRVGSNAGPQASPEPST</sequence>
<evidence type="ECO:0000313" key="2">
    <source>
        <dbReference type="EMBL" id="SOH94142.1"/>
    </source>
</evidence>
<name>A0A2C9CSC1_9RHOB</name>
<dbReference type="InterPro" id="IPR027417">
    <property type="entry name" value="P-loop_NTPase"/>
</dbReference>
<dbReference type="InterPro" id="IPR011646">
    <property type="entry name" value="KAP_P-loop"/>
</dbReference>
<evidence type="ECO:0000259" key="1">
    <source>
        <dbReference type="Pfam" id="PF07693"/>
    </source>
</evidence>
<dbReference type="EMBL" id="OCTN01000003">
    <property type="protein sequence ID" value="SOH94142.1"/>
    <property type="molecule type" value="Genomic_DNA"/>
</dbReference>
<organism evidence="2 3">
    <name type="scientific">Pontivivens marinum</name>
    <dbReference type="NCBI Taxonomy" id="1690039"/>
    <lineage>
        <taxon>Bacteria</taxon>
        <taxon>Pseudomonadati</taxon>
        <taxon>Pseudomonadota</taxon>
        <taxon>Alphaproteobacteria</taxon>
        <taxon>Rhodobacterales</taxon>
        <taxon>Paracoccaceae</taxon>
        <taxon>Pontivivens</taxon>
    </lineage>
</organism>
<dbReference type="Proteomes" id="UP000220034">
    <property type="component" value="Unassembled WGS sequence"/>
</dbReference>
<dbReference type="RefSeq" id="WP_097929700.1">
    <property type="nucleotide sequence ID" value="NZ_OCTN01000003.1"/>
</dbReference>
<dbReference type="Pfam" id="PF07693">
    <property type="entry name" value="KAP_NTPase"/>
    <property type="match status" value="1"/>
</dbReference>